<dbReference type="Gene3D" id="3.10.20.90">
    <property type="entry name" value="Phosphatidylinositol 3-kinase Catalytic Subunit, Chain A, domain 1"/>
    <property type="match status" value="1"/>
</dbReference>
<dbReference type="Pfam" id="PF00240">
    <property type="entry name" value="ubiquitin"/>
    <property type="match status" value="1"/>
</dbReference>
<dbReference type="InterPro" id="IPR029071">
    <property type="entry name" value="Ubiquitin-like_domsf"/>
</dbReference>
<dbReference type="InterPro" id="IPR019956">
    <property type="entry name" value="Ubiquitin_dom"/>
</dbReference>
<dbReference type="SUPFAM" id="SSF54236">
    <property type="entry name" value="Ubiquitin-like"/>
    <property type="match status" value="1"/>
</dbReference>
<dbReference type="InterPro" id="IPR000626">
    <property type="entry name" value="Ubiquitin-like_dom"/>
</dbReference>
<feature type="domain" description="Ubiquitin-like" evidence="2">
    <location>
        <begin position="1"/>
        <end position="77"/>
    </location>
</feature>
<dbReference type="OrthoDB" id="419317at2759"/>
<dbReference type="PANTHER" id="PTHR10621:SF0">
    <property type="entry name" value="UV EXCISION REPAIR PROTEIN RAD23"/>
    <property type="match status" value="1"/>
</dbReference>
<gene>
    <name evidence="3" type="ORF">EZS28_011983</name>
</gene>
<accession>A0A5J4WCD7</accession>
<protein>
    <recommendedName>
        <fullName evidence="2">Ubiquitin-like domain-containing protein</fullName>
    </recommendedName>
</protein>
<dbReference type="PANTHER" id="PTHR10621">
    <property type="entry name" value="UV EXCISION REPAIR PROTEIN RAD23"/>
    <property type="match status" value="1"/>
</dbReference>
<dbReference type="GO" id="GO:0031593">
    <property type="term" value="F:polyubiquitin modification-dependent protein binding"/>
    <property type="evidence" value="ECO:0007669"/>
    <property type="project" value="TreeGrafter"/>
</dbReference>
<evidence type="ECO:0000259" key="2">
    <source>
        <dbReference type="PROSITE" id="PS50053"/>
    </source>
</evidence>
<sequence>MHILVVDLKGNRIIVDVSGPDETVVNLKQKIYEMELVPPEKQHLVFKRQILEDGNTLKDYLILSDETIDLTSIFKKGNFAPPQKVSTPRGDIPLSARAYAASPRKDQSKFPHNPQSGSPHKDQSEPTSTLIQTEKVEEVS</sequence>
<evidence type="ECO:0000313" key="3">
    <source>
        <dbReference type="EMBL" id="KAA6392490.1"/>
    </source>
</evidence>
<dbReference type="CDD" id="cd17039">
    <property type="entry name" value="Ubl_ubiquitin_like"/>
    <property type="match status" value="1"/>
</dbReference>
<proteinExistence type="predicted"/>
<evidence type="ECO:0000313" key="4">
    <source>
        <dbReference type="Proteomes" id="UP000324800"/>
    </source>
</evidence>
<feature type="region of interest" description="Disordered" evidence="1">
    <location>
        <begin position="77"/>
        <end position="140"/>
    </location>
</feature>
<dbReference type="EMBL" id="SNRW01002525">
    <property type="protein sequence ID" value="KAA6392490.1"/>
    <property type="molecule type" value="Genomic_DNA"/>
</dbReference>
<dbReference type="Proteomes" id="UP000324800">
    <property type="component" value="Unassembled WGS sequence"/>
</dbReference>
<dbReference type="GO" id="GO:0070628">
    <property type="term" value="F:proteasome binding"/>
    <property type="evidence" value="ECO:0007669"/>
    <property type="project" value="TreeGrafter"/>
</dbReference>
<comment type="caution">
    <text evidence="3">The sequence shown here is derived from an EMBL/GenBank/DDBJ whole genome shotgun (WGS) entry which is preliminary data.</text>
</comment>
<dbReference type="GO" id="GO:0043130">
    <property type="term" value="F:ubiquitin binding"/>
    <property type="evidence" value="ECO:0007669"/>
    <property type="project" value="TreeGrafter"/>
</dbReference>
<dbReference type="GO" id="GO:0005654">
    <property type="term" value="C:nucleoplasm"/>
    <property type="evidence" value="ECO:0007669"/>
    <property type="project" value="TreeGrafter"/>
</dbReference>
<name>A0A5J4WCD7_9EUKA</name>
<dbReference type="PROSITE" id="PS50053">
    <property type="entry name" value="UBIQUITIN_2"/>
    <property type="match status" value="1"/>
</dbReference>
<dbReference type="GO" id="GO:0043161">
    <property type="term" value="P:proteasome-mediated ubiquitin-dependent protein catabolic process"/>
    <property type="evidence" value="ECO:0007669"/>
    <property type="project" value="TreeGrafter"/>
</dbReference>
<dbReference type="AlphaFoldDB" id="A0A5J4WCD7"/>
<dbReference type="PRINTS" id="PR00348">
    <property type="entry name" value="UBIQUITIN"/>
</dbReference>
<dbReference type="GO" id="GO:0005829">
    <property type="term" value="C:cytosol"/>
    <property type="evidence" value="ECO:0007669"/>
    <property type="project" value="TreeGrafter"/>
</dbReference>
<evidence type="ECO:0000256" key="1">
    <source>
        <dbReference type="SAM" id="MobiDB-lite"/>
    </source>
</evidence>
<organism evidence="3 4">
    <name type="scientific">Streblomastix strix</name>
    <dbReference type="NCBI Taxonomy" id="222440"/>
    <lineage>
        <taxon>Eukaryota</taxon>
        <taxon>Metamonada</taxon>
        <taxon>Preaxostyla</taxon>
        <taxon>Oxymonadida</taxon>
        <taxon>Streblomastigidae</taxon>
        <taxon>Streblomastix</taxon>
    </lineage>
</organism>
<reference evidence="3 4" key="1">
    <citation type="submission" date="2019-03" db="EMBL/GenBank/DDBJ databases">
        <title>Single cell metagenomics reveals metabolic interactions within the superorganism composed of flagellate Streblomastix strix and complex community of Bacteroidetes bacteria on its surface.</title>
        <authorList>
            <person name="Treitli S.C."/>
            <person name="Kolisko M."/>
            <person name="Husnik F."/>
            <person name="Keeling P."/>
            <person name="Hampl V."/>
        </authorList>
    </citation>
    <scope>NUCLEOTIDE SEQUENCE [LARGE SCALE GENOMIC DNA]</scope>
    <source>
        <strain evidence="3">ST1C</strain>
    </source>
</reference>
<dbReference type="SMART" id="SM00213">
    <property type="entry name" value="UBQ"/>
    <property type="match status" value="1"/>
</dbReference>